<dbReference type="InterPro" id="IPR036890">
    <property type="entry name" value="HATPase_C_sf"/>
</dbReference>
<dbReference type="GO" id="GO:0000155">
    <property type="term" value="F:phosphorelay sensor kinase activity"/>
    <property type="evidence" value="ECO:0007669"/>
    <property type="project" value="InterPro"/>
</dbReference>
<dbReference type="PANTHER" id="PTHR45528:SF1">
    <property type="entry name" value="SENSOR HISTIDINE KINASE CPXA"/>
    <property type="match status" value="1"/>
</dbReference>
<dbReference type="Pfam" id="PF00512">
    <property type="entry name" value="HisKA"/>
    <property type="match status" value="1"/>
</dbReference>
<dbReference type="AlphaFoldDB" id="A0A6H2GT82"/>
<dbReference type="CDD" id="cd06225">
    <property type="entry name" value="HAMP"/>
    <property type="match status" value="1"/>
</dbReference>
<keyword evidence="19" id="KW-1185">Reference proteome</keyword>
<feature type="domain" description="Histidine kinase" evidence="16">
    <location>
        <begin position="150"/>
        <end position="390"/>
    </location>
</feature>
<dbReference type="FunFam" id="1.10.287.130:FF:000008">
    <property type="entry name" value="Two-component sensor histidine kinase"/>
    <property type="match status" value="1"/>
</dbReference>
<keyword evidence="5" id="KW-0597">Phosphoprotein</keyword>
<evidence type="ECO:0000256" key="13">
    <source>
        <dbReference type="ARBA" id="ARBA00023136"/>
    </source>
</evidence>
<dbReference type="FunFam" id="3.30.565.10:FF:000006">
    <property type="entry name" value="Sensor histidine kinase WalK"/>
    <property type="match status" value="1"/>
</dbReference>
<feature type="transmembrane region" description="Helical" evidence="15">
    <location>
        <begin position="9"/>
        <end position="32"/>
    </location>
</feature>
<keyword evidence="7 15" id="KW-0812">Transmembrane</keyword>
<sequence>MMTRMLQTFLWKLLLRFALSLAAMAALVWLGYFLSELLLRYNPSRSFPLTRLLVAAINGIGSLPIMLAAGTALFLGLFFWMSRRFLQRFDAITEGLQQIAGGNLAHRIEDGSADELGAVSRSVNEMARRLAIAQQEERAAVQAKNDLITGVSHDLRTPLTSILGFLEYIQKDRYRDELELRQYVDIAYDKALALRKLIDDLFEYTRVAGGGLPLQTEPVDLNPFLGQLADEYEPLLEEAGLTCRVHPSDPPLLAQADPELLLRVFENLLTNAIRYGASGGAVDIYVRPAAGSASPDAEEDAVQAPQPSPPSGNEAAMAEVVFRNYGEPIPPSHLPRLFDRFYRVDASRSRQTGGSGLGLAIVKSIVDLHGGAIEVSSSKRKTEFVVRLPL</sequence>
<dbReference type="SMART" id="SM00304">
    <property type="entry name" value="HAMP"/>
    <property type="match status" value="1"/>
</dbReference>
<comment type="catalytic activity">
    <reaction evidence="1">
        <text>ATP + protein L-histidine = ADP + protein N-phospho-L-histidine.</text>
        <dbReference type="EC" id="2.7.13.3"/>
    </reaction>
</comment>
<evidence type="ECO:0000256" key="2">
    <source>
        <dbReference type="ARBA" id="ARBA00004651"/>
    </source>
</evidence>
<dbReference type="EMBL" id="CP051428">
    <property type="protein sequence ID" value="QJC50634.1"/>
    <property type="molecule type" value="Genomic_DNA"/>
</dbReference>
<keyword evidence="13 15" id="KW-0472">Membrane</keyword>
<keyword evidence="10" id="KW-0067">ATP-binding</keyword>
<dbReference type="PRINTS" id="PR00344">
    <property type="entry name" value="BCTRLSENSOR"/>
</dbReference>
<reference evidence="18 19" key="1">
    <citation type="submission" date="2020-04" db="EMBL/GenBank/DDBJ databases">
        <title>Novel Paenibacillus strain UniB2 isolated from commercial digestive syrup.</title>
        <authorList>
            <person name="Thorat V."/>
            <person name="Kirdat K."/>
            <person name="Tiwarekar B."/>
            <person name="Yadav A."/>
        </authorList>
    </citation>
    <scope>NUCLEOTIDE SEQUENCE [LARGE SCALE GENOMIC DNA]</scope>
    <source>
        <strain evidence="18 19">UniB2</strain>
    </source>
</reference>
<evidence type="ECO:0000256" key="3">
    <source>
        <dbReference type="ARBA" id="ARBA00012438"/>
    </source>
</evidence>
<keyword evidence="12" id="KW-0902">Two-component regulatory system</keyword>
<evidence type="ECO:0000256" key="9">
    <source>
        <dbReference type="ARBA" id="ARBA00022777"/>
    </source>
</evidence>
<evidence type="ECO:0000256" key="10">
    <source>
        <dbReference type="ARBA" id="ARBA00022840"/>
    </source>
</evidence>
<dbReference type="Proteomes" id="UP000502136">
    <property type="component" value="Chromosome"/>
</dbReference>
<dbReference type="GO" id="GO:0005524">
    <property type="term" value="F:ATP binding"/>
    <property type="evidence" value="ECO:0007669"/>
    <property type="project" value="UniProtKB-KW"/>
</dbReference>
<evidence type="ECO:0000313" key="18">
    <source>
        <dbReference type="EMBL" id="QJC50634.1"/>
    </source>
</evidence>
<dbReference type="InterPro" id="IPR003660">
    <property type="entry name" value="HAMP_dom"/>
</dbReference>
<keyword evidence="4" id="KW-1003">Cell membrane</keyword>
<organism evidence="18 19">
    <name type="scientific">Paenibacillus albicereus</name>
    <dbReference type="NCBI Taxonomy" id="2726185"/>
    <lineage>
        <taxon>Bacteria</taxon>
        <taxon>Bacillati</taxon>
        <taxon>Bacillota</taxon>
        <taxon>Bacilli</taxon>
        <taxon>Bacillales</taxon>
        <taxon>Paenibacillaceae</taxon>
        <taxon>Paenibacillus</taxon>
    </lineage>
</organism>
<dbReference type="SUPFAM" id="SSF158472">
    <property type="entry name" value="HAMP domain-like"/>
    <property type="match status" value="1"/>
</dbReference>
<dbReference type="CDD" id="cd00075">
    <property type="entry name" value="HATPase"/>
    <property type="match status" value="1"/>
</dbReference>
<feature type="domain" description="HAMP" evidence="17">
    <location>
        <begin position="83"/>
        <end position="135"/>
    </location>
</feature>
<evidence type="ECO:0000313" key="19">
    <source>
        <dbReference type="Proteomes" id="UP000502136"/>
    </source>
</evidence>
<keyword evidence="11 15" id="KW-1133">Transmembrane helix</keyword>
<proteinExistence type="predicted"/>
<name>A0A6H2GT82_9BACL</name>
<dbReference type="InterPro" id="IPR050398">
    <property type="entry name" value="HssS/ArlS-like"/>
</dbReference>
<dbReference type="RefSeq" id="WP_168906311.1">
    <property type="nucleotide sequence ID" value="NZ_CP051428.1"/>
</dbReference>
<dbReference type="Pfam" id="PF00672">
    <property type="entry name" value="HAMP"/>
    <property type="match status" value="1"/>
</dbReference>
<feature type="transmembrane region" description="Helical" evidence="15">
    <location>
        <begin position="52"/>
        <end position="80"/>
    </location>
</feature>
<dbReference type="CDD" id="cd00082">
    <property type="entry name" value="HisKA"/>
    <property type="match status" value="1"/>
</dbReference>
<dbReference type="SUPFAM" id="SSF55874">
    <property type="entry name" value="ATPase domain of HSP90 chaperone/DNA topoisomerase II/histidine kinase"/>
    <property type="match status" value="1"/>
</dbReference>
<dbReference type="KEGG" id="palr:HGI30_02890"/>
<keyword evidence="6" id="KW-0808">Transferase</keyword>
<evidence type="ECO:0000256" key="11">
    <source>
        <dbReference type="ARBA" id="ARBA00022989"/>
    </source>
</evidence>
<dbReference type="InterPro" id="IPR005467">
    <property type="entry name" value="His_kinase_dom"/>
</dbReference>
<dbReference type="SMART" id="SM00388">
    <property type="entry name" value="HisKA"/>
    <property type="match status" value="1"/>
</dbReference>
<dbReference type="InterPro" id="IPR036097">
    <property type="entry name" value="HisK_dim/P_sf"/>
</dbReference>
<accession>A0A6H2GT82</accession>
<keyword evidence="8" id="KW-0547">Nucleotide-binding</keyword>
<gene>
    <name evidence="18" type="ORF">HGI30_02890</name>
</gene>
<dbReference type="PROSITE" id="PS50109">
    <property type="entry name" value="HIS_KIN"/>
    <property type="match status" value="1"/>
</dbReference>
<dbReference type="SUPFAM" id="SSF47384">
    <property type="entry name" value="Homodimeric domain of signal transducing histidine kinase"/>
    <property type="match status" value="1"/>
</dbReference>
<evidence type="ECO:0000256" key="1">
    <source>
        <dbReference type="ARBA" id="ARBA00000085"/>
    </source>
</evidence>
<evidence type="ECO:0000256" key="8">
    <source>
        <dbReference type="ARBA" id="ARBA00022741"/>
    </source>
</evidence>
<evidence type="ECO:0000256" key="7">
    <source>
        <dbReference type="ARBA" id="ARBA00022692"/>
    </source>
</evidence>
<evidence type="ECO:0000256" key="4">
    <source>
        <dbReference type="ARBA" id="ARBA00022475"/>
    </source>
</evidence>
<dbReference type="Gene3D" id="1.10.287.130">
    <property type="match status" value="1"/>
</dbReference>
<evidence type="ECO:0000256" key="15">
    <source>
        <dbReference type="SAM" id="Phobius"/>
    </source>
</evidence>
<dbReference type="PROSITE" id="PS50885">
    <property type="entry name" value="HAMP"/>
    <property type="match status" value="1"/>
</dbReference>
<dbReference type="Gene3D" id="3.30.565.10">
    <property type="entry name" value="Histidine kinase-like ATPase, C-terminal domain"/>
    <property type="match status" value="1"/>
</dbReference>
<evidence type="ECO:0000256" key="6">
    <source>
        <dbReference type="ARBA" id="ARBA00022679"/>
    </source>
</evidence>
<feature type="region of interest" description="Disordered" evidence="14">
    <location>
        <begin position="295"/>
        <end position="314"/>
    </location>
</feature>
<evidence type="ECO:0000256" key="12">
    <source>
        <dbReference type="ARBA" id="ARBA00023012"/>
    </source>
</evidence>
<dbReference type="InterPro" id="IPR004358">
    <property type="entry name" value="Sig_transdc_His_kin-like_C"/>
</dbReference>
<keyword evidence="9 18" id="KW-0418">Kinase</keyword>
<dbReference type="EC" id="2.7.13.3" evidence="3"/>
<dbReference type="SMART" id="SM00387">
    <property type="entry name" value="HATPase_c"/>
    <property type="match status" value="1"/>
</dbReference>
<evidence type="ECO:0000256" key="5">
    <source>
        <dbReference type="ARBA" id="ARBA00022553"/>
    </source>
</evidence>
<evidence type="ECO:0000256" key="14">
    <source>
        <dbReference type="SAM" id="MobiDB-lite"/>
    </source>
</evidence>
<evidence type="ECO:0000259" key="17">
    <source>
        <dbReference type="PROSITE" id="PS50885"/>
    </source>
</evidence>
<dbReference type="Gene3D" id="6.10.340.10">
    <property type="match status" value="1"/>
</dbReference>
<dbReference type="InterPro" id="IPR003594">
    <property type="entry name" value="HATPase_dom"/>
</dbReference>
<dbReference type="InterPro" id="IPR003661">
    <property type="entry name" value="HisK_dim/P_dom"/>
</dbReference>
<comment type="subcellular location">
    <subcellularLocation>
        <location evidence="2">Cell membrane</location>
        <topology evidence="2">Multi-pass membrane protein</topology>
    </subcellularLocation>
</comment>
<dbReference type="GO" id="GO:0005886">
    <property type="term" value="C:plasma membrane"/>
    <property type="evidence" value="ECO:0007669"/>
    <property type="project" value="UniProtKB-SubCell"/>
</dbReference>
<dbReference type="Pfam" id="PF02518">
    <property type="entry name" value="HATPase_c"/>
    <property type="match status" value="1"/>
</dbReference>
<dbReference type="PANTHER" id="PTHR45528">
    <property type="entry name" value="SENSOR HISTIDINE KINASE CPXA"/>
    <property type="match status" value="1"/>
</dbReference>
<evidence type="ECO:0000259" key="16">
    <source>
        <dbReference type="PROSITE" id="PS50109"/>
    </source>
</evidence>
<protein>
    <recommendedName>
        <fullName evidence="3">histidine kinase</fullName>
        <ecNumber evidence="3">2.7.13.3</ecNumber>
    </recommendedName>
</protein>